<feature type="region of interest" description="Disordered" evidence="1">
    <location>
        <begin position="90"/>
        <end position="127"/>
    </location>
</feature>
<dbReference type="Proteomes" id="UP000250321">
    <property type="component" value="Unassembled WGS sequence"/>
</dbReference>
<gene>
    <name evidence="3" type="ORF">Pyn_05130</name>
</gene>
<dbReference type="EMBL" id="PJQY01000043">
    <property type="protein sequence ID" value="PQQ20140.1"/>
    <property type="molecule type" value="Genomic_DNA"/>
</dbReference>
<evidence type="ECO:0000313" key="4">
    <source>
        <dbReference type="Proteomes" id="UP000250321"/>
    </source>
</evidence>
<reference evidence="3 4" key="1">
    <citation type="submission" date="2018-02" db="EMBL/GenBank/DDBJ databases">
        <title>Draft genome of wild Prunus yedoensis var. nudiflora.</title>
        <authorList>
            <person name="Baek S."/>
            <person name="Kim J.-H."/>
            <person name="Choi K."/>
            <person name="Kim G.-B."/>
            <person name="Cho A."/>
            <person name="Jang H."/>
            <person name="Shin C.-H."/>
            <person name="Yu H.-J."/>
            <person name="Mun J.-H."/>
        </authorList>
    </citation>
    <scope>NUCLEOTIDE SEQUENCE [LARGE SCALE GENOMIC DNA]</scope>
    <source>
        <strain evidence="4">cv. Jeju island</strain>
        <tissue evidence="3">Leaf</tissue>
    </source>
</reference>
<organism evidence="3 4">
    <name type="scientific">Prunus yedoensis var. nudiflora</name>
    <dbReference type="NCBI Taxonomy" id="2094558"/>
    <lineage>
        <taxon>Eukaryota</taxon>
        <taxon>Viridiplantae</taxon>
        <taxon>Streptophyta</taxon>
        <taxon>Embryophyta</taxon>
        <taxon>Tracheophyta</taxon>
        <taxon>Spermatophyta</taxon>
        <taxon>Magnoliopsida</taxon>
        <taxon>eudicotyledons</taxon>
        <taxon>Gunneridae</taxon>
        <taxon>Pentapetalae</taxon>
        <taxon>rosids</taxon>
        <taxon>fabids</taxon>
        <taxon>Rosales</taxon>
        <taxon>Rosaceae</taxon>
        <taxon>Amygdaloideae</taxon>
        <taxon>Amygdaleae</taxon>
        <taxon>Prunus</taxon>
    </lineage>
</organism>
<feature type="signal peptide" evidence="2">
    <location>
        <begin position="1"/>
        <end position="22"/>
    </location>
</feature>
<keyword evidence="4" id="KW-1185">Reference proteome</keyword>
<dbReference type="AlphaFoldDB" id="A0A314ZNA5"/>
<feature type="chain" id="PRO_5016248390" evidence="2">
    <location>
        <begin position="23"/>
        <end position="151"/>
    </location>
</feature>
<comment type="caution">
    <text evidence="3">The sequence shown here is derived from an EMBL/GenBank/DDBJ whole genome shotgun (WGS) entry which is preliminary data.</text>
</comment>
<evidence type="ECO:0000313" key="3">
    <source>
        <dbReference type="EMBL" id="PQQ20140.1"/>
    </source>
</evidence>
<feature type="compositionally biased region" description="Low complexity" evidence="1">
    <location>
        <begin position="99"/>
        <end position="117"/>
    </location>
</feature>
<protein>
    <submittedName>
        <fullName evidence="3">B3 domain-containing protein</fullName>
    </submittedName>
</protein>
<proteinExistence type="predicted"/>
<accession>A0A314ZNA5</accession>
<dbReference type="STRING" id="2094558.A0A314ZNA5"/>
<name>A0A314ZNA5_PRUYE</name>
<evidence type="ECO:0000256" key="1">
    <source>
        <dbReference type="SAM" id="MobiDB-lite"/>
    </source>
</evidence>
<evidence type="ECO:0000256" key="2">
    <source>
        <dbReference type="SAM" id="SignalP"/>
    </source>
</evidence>
<keyword evidence="2" id="KW-0732">Signal</keyword>
<sequence length="151" mass="17251">MMVVRLILRTSIIIIVWRHTHLTVFMQQARESVKHPPLSLGEEWPFQLDSKRLEKYFHTLRPGVQNMSQTTSSVGSSKILRLFGVNLECQQQADHESEPSTPDGSSSLSMSSSQGPTPHHHLYPRAAYDYAADQRDFSFSRDGNPMRNRRG</sequence>